<proteinExistence type="predicted"/>
<evidence type="ECO:0000256" key="1">
    <source>
        <dbReference type="SAM" id="SignalP"/>
    </source>
</evidence>
<keyword evidence="1" id="KW-0732">Signal</keyword>
<evidence type="ECO:0000313" key="2">
    <source>
        <dbReference type="EMBL" id="GGB70700.1"/>
    </source>
</evidence>
<protein>
    <submittedName>
        <fullName evidence="2">Uncharacterized protein</fullName>
    </submittedName>
</protein>
<dbReference type="EMBL" id="BMJE01000002">
    <property type="protein sequence ID" value="GGB70700.1"/>
    <property type="molecule type" value="Genomic_DNA"/>
</dbReference>
<sequence length="187" mass="20429">MKKDTLKQVQLLLLLLLVTVSCSTEDTTISSGERNLKNNDVATAAAEQSSYWDGAIAEVKNGDYTFVVDTLLIKNDLEVVLNDMGFQTNLQELAIIDKVATNDSSSITPFLIGKDNNGITIARVLEKRGATLYVERTDSGFMVNITCTGCIDGCNIDYLNINGKSVPYCNENGCSKYDCSETRSDSK</sequence>
<name>A0ABQ1JJP0_9FLAO</name>
<accession>A0ABQ1JJP0</accession>
<feature type="chain" id="PRO_5045590312" evidence="1">
    <location>
        <begin position="24"/>
        <end position="187"/>
    </location>
</feature>
<dbReference type="PROSITE" id="PS51257">
    <property type="entry name" value="PROKAR_LIPOPROTEIN"/>
    <property type="match status" value="1"/>
</dbReference>
<comment type="caution">
    <text evidence="2">The sequence shown here is derived from an EMBL/GenBank/DDBJ whole genome shotgun (WGS) entry which is preliminary data.</text>
</comment>
<reference evidence="3" key="1">
    <citation type="journal article" date="2019" name="Int. J. Syst. Evol. Microbiol.">
        <title>The Global Catalogue of Microorganisms (GCM) 10K type strain sequencing project: providing services to taxonomists for standard genome sequencing and annotation.</title>
        <authorList>
            <consortium name="The Broad Institute Genomics Platform"/>
            <consortium name="The Broad Institute Genome Sequencing Center for Infectious Disease"/>
            <person name="Wu L."/>
            <person name="Ma J."/>
        </authorList>
    </citation>
    <scope>NUCLEOTIDE SEQUENCE [LARGE SCALE GENOMIC DNA]</scope>
    <source>
        <strain evidence="3">CGMCC 1.15461</strain>
    </source>
</reference>
<dbReference type="Proteomes" id="UP000615760">
    <property type="component" value="Unassembled WGS sequence"/>
</dbReference>
<evidence type="ECO:0000313" key="3">
    <source>
        <dbReference type="Proteomes" id="UP000615760"/>
    </source>
</evidence>
<feature type="signal peptide" evidence="1">
    <location>
        <begin position="1"/>
        <end position="23"/>
    </location>
</feature>
<organism evidence="2 3">
    <name type="scientific">Flavobacterium suaedae</name>
    <dbReference type="NCBI Taxonomy" id="1767027"/>
    <lineage>
        <taxon>Bacteria</taxon>
        <taxon>Pseudomonadati</taxon>
        <taxon>Bacteroidota</taxon>
        <taxon>Flavobacteriia</taxon>
        <taxon>Flavobacteriales</taxon>
        <taxon>Flavobacteriaceae</taxon>
        <taxon>Flavobacterium</taxon>
    </lineage>
</organism>
<dbReference type="RefSeq" id="WP_188619990.1">
    <property type="nucleotide sequence ID" value="NZ_BMJE01000002.1"/>
</dbReference>
<keyword evidence="3" id="KW-1185">Reference proteome</keyword>
<gene>
    <name evidence="2" type="ORF">GCM10007424_08330</name>
</gene>